<proteinExistence type="predicted"/>
<sequence length="209" mass="22989">MSTSETWTADFANRAARRAAEPDPDWSRGCRRHPAVARLGCLRRCYAPPVSRPWVGTGPTPYLCICVCREALRLELMVVTVAEVVALRYYRALADGGGDALPAEVSNRILDDERHHVPFQSRRLSTGFAHTPAPARAAIGRIWRALAFAVAMVVAWNHGPALRVLGVTRRTFVSDTKRLFDNAAAEAMHTQRNRPPHACQSAVLRGSGP</sequence>
<name>C1ARV0_RHOOB</name>
<protein>
    <recommendedName>
        <fullName evidence="4">Ferritin-like domain-containing protein</fullName>
    </recommendedName>
</protein>
<accession>C1ARV0</accession>
<dbReference type="AlphaFoldDB" id="C1ARV0"/>
<dbReference type="GO" id="GO:0016491">
    <property type="term" value="F:oxidoreductase activity"/>
    <property type="evidence" value="ECO:0007669"/>
    <property type="project" value="InterPro"/>
</dbReference>
<dbReference type="Gene3D" id="1.10.620.20">
    <property type="entry name" value="Ribonucleotide Reductase, subunit A"/>
    <property type="match status" value="1"/>
</dbReference>
<feature type="region of interest" description="Disordered" evidence="1">
    <location>
        <begin position="188"/>
        <end position="209"/>
    </location>
</feature>
<dbReference type="SUPFAM" id="SSF47240">
    <property type="entry name" value="Ferritin-like"/>
    <property type="match status" value="1"/>
</dbReference>
<evidence type="ECO:0008006" key="4">
    <source>
        <dbReference type="Google" id="ProtNLM"/>
    </source>
</evidence>
<gene>
    <name evidence="2" type="ordered locus">ROP_05300</name>
</gene>
<evidence type="ECO:0000256" key="1">
    <source>
        <dbReference type="SAM" id="MobiDB-lite"/>
    </source>
</evidence>
<dbReference type="InterPro" id="IPR009078">
    <property type="entry name" value="Ferritin-like_SF"/>
</dbReference>
<organism evidence="2 3">
    <name type="scientific">Rhodococcus opacus (strain B4)</name>
    <dbReference type="NCBI Taxonomy" id="632772"/>
    <lineage>
        <taxon>Bacteria</taxon>
        <taxon>Bacillati</taxon>
        <taxon>Actinomycetota</taxon>
        <taxon>Actinomycetes</taxon>
        <taxon>Mycobacteriales</taxon>
        <taxon>Nocardiaceae</taxon>
        <taxon>Rhodococcus</taxon>
    </lineage>
</organism>
<dbReference type="KEGG" id="rop:ROP_05300"/>
<dbReference type="Proteomes" id="UP000002212">
    <property type="component" value="Chromosome"/>
</dbReference>
<dbReference type="PATRIC" id="fig|632772.20.peg.584"/>
<reference evidence="2 3" key="1">
    <citation type="submission" date="2009-03" db="EMBL/GenBank/DDBJ databases">
        <title>Comparison of the complete genome sequences of Rhodococcus erythropolis PR4 and Rhodococcus opacus B4.</title>
        <authorList>
            <person name="Takarada H."/>
            <person name="Sekine M."/>
            <person name="Hosoyama A."/>
            <person name="Yamada R."/>
            <person name="Fujisawa T."/>
            <person name="Omata S."/>
            <person name="Shimizu A."/>
            <person name="Tsukatani N."/>
            <person name="Tanikawa S."/>
            <person name="Fujita N."/>
            <person name="Harayama S."/>
        </authorList>
    </citation>
    <scope>NUCLEOTIDE SEQUENCE [LARGE SCALE GENOMIC DNA]</scope>
    <source>
        <strain evidence="2 3">B4</strain>
    </source>
</reference>
<dbReference type="HOGENOM" id="CLU_095351_0_0_11"/>
<evidence type="ECO:0000313" key="3">
    <source>
        <dbReference type="Proteomes" id="UP000002212"/>
    </source>
</evidence>
<evidence type="ECO:0000313" key="2">
    <source>
        <dbReference type="EMBL" id="BAH48777.1"/>
    </source>
</evidence>
<dbReference type="STRING" id="632772.ROP_05300"/>
<dbReference type="EMBL" id="AP011115">
    <property type="protein sequence ID" value="BAH48777.1"/>
    <property type="molecule type" value="Genomic_DNA"/>
</dbReference>
<dbReference type="InterPro" id="IPR012348">
    <property type="entry name" value="RNR-like"/>
</dbReference>